<dbReference type="EMBL" id="KK118569">
    <property type="protein sequence ID" value="KFM73291.1"/>
    <property type="molecule type" value="Genomic_DNA"/>
</dbReference>
<keyword evidence="5" id="KW-0804">Transcription</keyword>
<dbReference type="CDD" id="cd13120">
    <property type="entry name" value="BF2867_like_N"/>
    <property type="match status" value="1"/>
</dbReference>
<keyword evidence="10" id="KW-1185">Reference proteome</keyword>
<feature type="compositionally biased region" description="Polar residues" evidence="7">
    <location>
        <begin position="350"/>
        <end position="365"/>
    </location>
</feature>
<keyword evidence="4" id="KW-0805">Transcription regulation</keyword>
<feature type="compositionally biased region" description="Basic and acidic residues" evidence="7">
    <location>
        <begin position="1"/>
        <end position="18"/>
    </location>
</feature>
<organism evidence="9 10">
    <name type="scientific">Stegodyphus mimosarum</name>
    <name type="common">African social velvet spider</name>
    <dbReference type="NCBI Taxonomy" id="407821"/>
    <lineage>
        <taxon>Eukaryota</taxon>
        <taxon>Metazoa</taxon>
        <taxon>Ecdysozoa</taxon>
        <taxon>Arthropoda</taxon>
        <taxon>Chelicerata</taxon>
        <taxon>Arachnida</taxon>
        <taxon>Araneae</taxon>
        <taxon>Araneomorphae</taxon>
        <taxon>Entelegynae</taxon>
        <taxon>Eresoidea</taxon>
        <taxon>Eresidae</taxon>
        <taxon>Stegodyphus</taxon>
    </lineage>
</organism>
<proteinExistence type="inferred from homology"/>
<dbReference type="OMA" id="GXVPPLA"/>
<dbReference type="PANTHER" id="PTHR13497">
    <property type="entry name" value="HISTONE DEACETYLASE COMPLEX SUBUNIT SAP130"/>
    <property type="match status" value="1"/>
</dbReference>
<dbReference type="Pfam" id="PF16014">
    <property type="entry name" value="SAP130_C"/>
    <property type="match status" value="1"/>
</dbReference>
<evidence type="ECO:0000256" key="7">
    <source>
        <dbReference type="SAM" id="MobiDB-lite"/>
    </source>
</evidence>
<reference evidence="9 10" key="1">
    <citation type="submission" date="2013-11" db="EMBL/GenBank/DDBJ databases">
        <title>Genome sequencing of Stegodyphus mimosarum.</title>
        <authorList>
            <person name="Bechsgaard J."/>
        </authorList>
    </citation>
    <scope>NUCLEOTIDE SEQUENCE [LARGE SCALE GENOMIC DNA]</scope>
</reference>
<evidence type="ECO:0000256" key="5">
    <source>
        <dbReference type="ARBA" id="ARBA00023163"/>
    </source>
</evidence>
<dbReference type="AlphaFoldDB" id="A0A087U7F2"/>
<evidence type="ECO:0000313" key="10">
    <source>
        <dbReference type="Proteomes" id="UP000054359"/>
    </source>
</evidence>
<evidence type="ECO:0000256" key="3">
    <source>
        <dbReference type="ARBA" id="ARBA00022491"/>
    </source>
</evidence>
<dbReference type="InterPro" id="IPR031963">
    <property type="entry name" value="SAP130_C"/>
</dbReference>
<name>A0A087U7F2_STEMI</name>
<accession>A0A087U7F2</accession>
<feature type="compositionally biased region" description="Polar residues" evidence="7">
    <location>
        <begin position="767"/>
        <end position="782"/>
    </location>
</feature>
<dbReference type="InterPro" id="IPR024137">
    <property type="entry name" value="His_deAcase_cplx_SAP130"/>
</dbReference>
<keyword evidence="6" id="KW-0539">Nucleus</keyword>
<feature type="non-terminal residue" evidence="9">
    <location>
        <position position="1065"/>
    </location>
</feature>
<evidence type="ECO:0000256" key="2">
    <source>
        <dbReference type="ARBA" id="ARBA00007859"/>
    </source>
</evidence>
<comment type="subcellular location">
    <subcellularLocation>
        <location evidence="1">Nucleus</location>
    </subcellularLocation>
</comment>
<comment type="similarity">
    <text evidence="2">Belongs to the SAP130 family.</text>
</comment>
<gene>
    <name evidence="9" type="ORF">X975_26432</name>
</gene>
<dbReference type="Proteomes" id="UP000054359">
    <property type="component" value="Unassembled WGS sequence"/>
</dbReference>
<evidence type="ECO:0000259" key="8">
    <source>
        <dbReference type="Pfam" id="PF16014"/>
    </source>
</evidence>
<feature type="domain" description="Histone deacetylase complex subunit SAP130 C-terminal" evidence="8">
    <location>
        <begin position="865"/>
        <end position="1051"/>
    </location>
</feature>
<keyword evidence="3" id="KW-0678">Repressor</keyword>
<dbReference type="PANTHER" id="PTHR13497:SF3">
    <property type="entry name" value="HISTONE DEACETYLASE COMPLEX SUBUNIT SAP130"/>
    <property type="match status" value="1"/>
</dbReference>
<dbReference type="OrthoDB" id="10048604at2759"/>
<evidence type="ECO:0000256" key="1">
    <source>
        <dbReference type="ARBA" id="ARBA00004123"/>
    </source>
</evidence>
<dbReference type="GO" id="GO:0070822">
    <property type="term" value="C:Sin3-type complex"/>
    <property type="evidence" value="ECO:0007669"/>
    <property type="project" value="TreeGrafter"/>
</dbReference>
<feature type="compositionally biased region" description="Low complexity" evidence="7">
    <location>
        <begin position="335"/>
        <end position="349"/>
    </location>
</feature>
<evidence type="ECO:0000256" key="4">
    <source>
        <dbReference type="ARBA" id="ARBA00023015"/>
    </source>
</evidence>
<feature type="compositionally biased region" description="Polar residues" evidence="7">
    <location>
        <begin position="798"/>
        <end position="807"/>
    </location>
</feature>
<feature type="region of interest" description="Disordered" evidence="7">
    <location>
        <begin position="757"/>
        <end position="821"/>
    </location>
</feature>
<dbReference type="STRING" id="407821.A0A087U7F2"/>
<sequence length="1065" mass="113688">MNNQKAESKSADHEDSDHIQPINLVATRTSVPVTTFSGSNTPVATQPLPMRPHIEPKPGLMTLYFRTPSTRPQGQLMGPVVGTQVSSAQHFAAKQAQDFKNTNISSWTVIRMPTSDITQAQSGTTTPNSSGNITPGILPSALSGSTNRHMIPTAVHPVIAAGSSGPSMASIIRGSHQVSPAGHVIQPPFSSHVPRGPAAVASISAAPKSAVATPILRTPHSSATMALASSSMMALHTPVRAKSPTLAGRTSTPPVAAATSLPQVVDLQKSSVGHTIPSSTAHVGLSTRPVDGSVVRTGSSHSSSSITIAKPINISQPIVQHLQQVYDKGSLKTVSNLSSTTNSPSNSTPAHQSTVSGTFASTNDNIGVVPTISRPAASTGYSAGIMQLSSAATVAQSLQQLRATHVPQAMHALTNVTTSVTPHQTLTVISAKSLMPTNHSIALAAPPARTATPNSAVTASGTSSIIPGPPSRPLNASNTVSSAAIPVAKVYPQAPATPIRAASEATTQENVNARPNSFITQPVASNASRVSTPTTTATSGLQTVMIAEKQGESNSVRFSALPKPQLGSSASFTPSPATYLYHDQYGANLTAMHPYNTNPTTQGFTATQLRPVSFSQHASNNASAHPSISVSNPVQPINSVMVAVDSRHHVALHSSYNTSSSVKGADVSLPIPASSTVSSGGPAVTCVVTTSYNSLQQSQSGINNHTSPRPSILRKRTGETVCNIVKRNLTANLCNSEPISPRADVNSNITFTSVLSPKPVSEKTKENTPSNVPVTSENQTVSVPMIPPSAIKKEPGVSESTNITSDTVGKDNRPVEASPRKKPRKQLLYANSFQMYYTSFLLYIKLFKPFCYHYFNLITFRAANELMETHSSEGEENNFDVKVKIKEELGVKEEEKIKCVTFYKRPTMSLLSSYHQPWKARHNHFARYSDVKPKEEKKPTVNELANQKGILQLANGWKVYHLTAQMDEVIGLEETVYSRLSHLLSFVENDPPALRNRTLLNSDEDRIINKLTDLIKGNLQRSKIVQEQVTESKQLAIKVLDHKANIVEMVNKYISKRPLKKKEKS</sequence>
<feature type="region of interest" description="Disordered" evidence="7">
    <location>
        <begin position="334"/>
        <end position="366"/>
    </location>
</feature>
<protein>
    <submittedName>
        <fullName evidence="9">Histone deacetylase complex subunit SAP130-A</fullName>
    </submittedName>
</protein>
<evidence type="ECO:0000256" key="6">
    <source>
        <dbReference type="ARBA" id="ARBA00023242"/>
    </source>
</evidence>
<feature type="region of interest" description="Disordered" evidence="7">
    <location>
        <begin position="1"/>
        <end position="21"/>
    </location>
</feature>
<evidence type="ECO:0000313" key="9">
    <source>
        <dbReference type="EMBL" id="KFM73291.1"/>
    </source>
</evidence>
<dbReference type="GO" id="GO:0000122">
    <property type="term" value="P:negative regulation of transcription by RNA polymerase II"/>
    <property type="evidence" value="ECO:0007669"/>
    <property type="project" value="TreeGrafter"/>
</dbReference>